<sequence length="780" mass="85938">MLSTDDFVHAGIITAAVFAVLLVALSTYGRRFRHPAIRFVMLGACTIFLPLTSSIISVLLRRSTESKCDGTAPAKGKSNPDIQNMWTLLLWIALIILIKGNADVASAGVAMSAAFPASGDVSIDGQRVRPPLELLAQYAWLAYLIYLCIPVAGWLGIVNKAIFIAFCVLGLAKMALKLAAFWSASFSFALGKNARLISGYMAQLVEDGGNHGGVPRYIVAGEKEEHVKENPKGYRIKGDALTNKKSDLVTLDRVWQMAAPDSDSLLATRPELRDLCLSYSLFKSLRRRLSGYPLADAGSPNALDFVLRGMGQGGGGGSAERFFRVLIDELWFASDFYYSPISLSSFSGWCAVLNHLFSALIVVGAVTVGWIYRTKQVVIFDGSQAFYYIVTVVLLLSVVFIEIWEIVADVCSNWTKMALLAHYIRHDSPWRRFRFVHSALDAVLRWFRPARRWRDKIGQNSVLEPRRFRKRNGFLAEKFYGRAGLMESVGVSLIVIEAMYRVRYSSLRRFQFEFDTVTDKILAWHVATRLFEITHARTSPDNKIVACHLSYYCAYLVAAVPELLPDCPAWTQKRYKKVATDVRAVLGSHGIAGGSTASASDAQLSQLGDRDKVLRDGVAIVGRLVEEFAEGEGVDEELAWQFLANFWSEMVIYVAPSENVKGHVEAMGRGGEFVTLVWALLLHAGITTRPPAQAVLYRQEVGGDGGCDVFDAGAGSPKVQHQHDRGSPKVQSRTCRRGGLPESDNANSIQVRLAAAAVEIEEVRVSRIDGGEGSVDGEWT</sequence>
<accession>Q5Z831</accession>
<evidence type="ECO:0000313" key="2">
    <source>
        <dbReference type="EMBL" id="BAD53506.1"/>
    </source>
</evidence>
<name>Q5Z831_ORYSJ</name>
<dbReference type="EMBL" id="AP003537">
    <property type="protein sequence ID" value="BAD53506.1"/>
    <property type="molecule type" value="Genomic_DNA"/>
</dbReference>
<proteinExistence type="predicted"/>
<gene>
    <name evidence="2" type="ORF">B1140D12.25</name>
</gene>
<dbReference type="AlphaFoldDB" id="Q5Z831"/>
<evidence type="ECO:0000259" key="1">
    <source>
        <dbReference type="Pfam" id="PF13968"/>
    </source>
</evidence>
<dbReference type="InterPro" id="IPR025315">
    <property type="entry name" value="DUF4220"/>
</dbReference>
<feature type="domain" description="DUF4220" evidence="1">
    <location>
        <begin position="125"/>
        <end position="464"/>
    </location>
</feature>
<dbReference type="InterPro" id="IPR007658">
    <property type="entry name" value="DUF594"/>
</dbReference>
<dbReference type="PANTHER" id="PTHR31325">
    <property type="entry name" value="OS01G0798800 PROTEIN-RELATED"/>
    <property type="match status" value="1"/>
</dbReference>
<protein>
    <recommendedName>
        <fullName evidence="1">DUF4220 domain-containing protein</fullName>
    </recommendedName>
</protein>
<organism evidence="2">
    <name type="scientific">Oryza sativa subsp. japonica</name>
    <name type="common">Rice</name>
    <dbReference type="NCBI Taxonomy" id="39947"/>
    <lineage>
        <taxon>Eukaryota</taxon>
        <taxon>Viridiplantae</taxon>
        <taxon>Streptophyta</taxon>
        <taxon>Embryophyta</taxon>
        <taxon>Tracheophyta</taxon>
        <taxon>Spermatophyta</taxon>
        <taxon>Magnoliopsida</taxon>
        <taxon>Liliopsida</taxon>
        <taxon>Poales</taxon>
        <taxon>Poaceae</taxon>
        <taxon>BOP clade</taxon>
        <taxon>Oryzoideae</taxon>
        <taxon>Oryzeae</taxon>
        <taxon>Oryzinae</taxon>
        <taxon>Oryza</taxon>
        <taxon>Oryza sativa</taxon>
    </lineage>
</organism>
<dbReference type="Pfam" id="PF13968">
    <property type="entry name" value="DUF4220"/>
    <property type="match status" value="1"/>
</dbReference>
<dbReference type="Pfam" id="PF04578">
    <property type="entry name" value="DUF594"/>
    <property type="match status" value="1"/>
</dbReference>
<dbReference type="Proteomes" id="UP000817658">
    <property type="component" value="Chromosome 1"/>
</dbReference>
<reference evidence="2" key="1">
    <citation type="journal article" date="2002" name="Nature">
        <title>The genome sequence and structure of rice chromosome 1.</title>
        <authorList>
            <person name="Sasaki T."/>
            <person name="Matsumoto T."/>
            <person name="Yamamoto K."/>
            <person name="Sakata K."/>
            <person name="Baba T."/>
            <person name="Katayose Y."/>
            <person name="Wu J."/>
            <person name="Niimura Y."/>
            <person name="Cheng Z."/>
            <person name="Nagamura Y."/>
            <person name="Antonio B.A."/>
            <person name="Kanamori H."/>
            <person name="Hosokawa S."/>
            <person name="Masukawa M."/>
            <person name="Arikawa K."/>
            <person name="Chiden Y."/>
            <person name="Hayashi M."/>
            <person name="Okamoto M."/>
            <person name="Ando T."/>
            <person name="Aoki H."/>
            <person name="Arita K."/>
            <person name="Hamada M."/>
            <person name="Harada C."/>
            <person name="Hijishita S."/>
            <person name="Honda M."/>
            <person name="Ichikawa Y."/>
            <person name="Idonuma A."/>
            <person name="Iijima M."/>
            <person name="Ikeda M."/>
            <person name="Ikeno M."/>
            <person name="Itoh S."/>
            <person name="Itoh T."/>
            <person name="Itoh Y."/>
            <person name="Itoh Y."/>
            <person name="Iwabuchi A."/>
            <person name="Kamiya K."/>
            <person name="Karasawa W."/>
            <person name="Katagiri S."/>
            <person name="Kikuta A."/>
            <person name="Kobayashi N."/>
            <person name="Kono I."/>
            <person name="Machita K."/>
            <person name="Maehara T."/>
            <person name="Mizuno H."/>
            <person name="Mizubayashi T."/>
            <person name="Mukai Y."/>
            <person name="Nagasaki H."/>
            <person name="Nakashima M."/>
            <person name="Nakama Y."/>
            <person name="Nakamichi Y."/>
            <person name="Nakamura M."/>
            <person name="Namiki N."/>
            <person name="Negishi M."/>
            <person name="Ohta I."/>
            <person name="Ono N."/>
            <person name="Saji S."/>
            <person name="Sakai K."/>
            <person name="Shibata M."/>
            <person name="Shimokawa T."/>
            <person name="Shomura A."/>
            <person name="Song J."/>
            <person name="Takazaki Y."/>
            <person name="Terasawa K."/>
            <person name="Tsuji K."/>
            <person name="Waki K."/>
            <person name="Yamagata H."/>
            <person name="Yamane H."/>
            <person name="Yoshiki S."/>
            <person name="Yoshihara R."/>
            <person name="Yukawa K."/>
            <person name="Zhong H."/>
            <person name="Iwama H."/>
            <person name="Endo T."/>
            <person name="Ito H."/>
            <person name="Hahn J.H."/>
            <person name="Kim H.I."/>
            <person name="Eun M.Y."/>
            <person name="Yano M."/>
            <person name="Jiang J."/>
            <person name="Gojobori T."/>
        </authorList>
    </citation>
    <scope>NUCLEOTIDE SEQUENCE</scope>
</reference>